<dbReference type="Proteomes" id="UP001239445">
    <property type="component" value="Unassembled WGS sequence"/>
</dbReference>
<dbReference type="AlphaFoldDB" id="A0AAJ0BR82"/>
<feature type="compositionally biased region" description="Polar residues" evidence="1">
    <location>
        <begin position="51"/>
        <end position="61"/>
    </location>
</feature>
<reference evidence="2" key="1">
    <citation type="submission" date="2023-06" db="EMBL/GenBank/DDBJ databases">
        <title>Genome-scale phylogeny and comparative genomics of the fungal order Sordariales.</title>
        <authorList>
            <consortium name="Lawrence Berkeley National Laboratory"/>
            <person name="Hensen N."/>
            <person name="Bonometti L."/>
            <person name="Westerberg I."/>
            <person name="Brannstrom I.O."/>
            <person name="Guillou S."/>
            <person name="Cros-Aarteil S."/>
            <person name="Calhoun S."/>
            <person name="Haridas S."/>
            <person name="Kuo A."/>
            <person name="Mondo S."/>
            <person name="Pangilinan J."/>
            <person name="Riley R."/>
            <person name="Labutti K."/>
            <person name="Andreopoulos B."/>
            <person name="Lipzen A."/>
            <person name="Chen C."/>
            <person name="Yanf M."/>
            <person name="Daum C."/>
            <person name="Ng V."/>
            <person name="Clum A."/>
            <person name="Steindorff A."/>
            <person name="Ohm R."/>
            <person name="Martin F."/>
            <person name="Silar P."/>
            <person name="Natvig D."/>
            <person name="Lalanne C."/>
            <person name="Gautier V."/>
            <person name="Ament-Velasquez S.L."/>
            <person name="Kruys A."/>
            <person name="Hutchinson M.I."/>
            <person name="Powell A.J."/>
            <person name="Barry K."/>
            <person name="Miller A.N."/>
            <person name="Grigoriev I.V."/>
            <person name="Debuchy R."/>
            <person name="Gladieux P."/>
            <person name="Thoren M.H."/>
            <person name="Johannesson H."/>
        </authorList>
    </citation>
    <scope>NUCLEOTIDE SEQUENCE</scope>
    <source>
        <strain evidence="2">PSN4</strain>
    </source>
</reference>
<dbReference type="EMBL" id="MU839827">
    <property type="protein sequence ID" value="KAK1760566.1"/>
    <property type="molecule type" value="Genomic_DNA"/>
</dbReference>
<gene>
    <name evidence="2" type="ORF">QBC47DRAFT_9116</name>
</gene>
<organism evidence="2 3">
    <name type="scientific">Echria macrotheca</name>
    <dbReference type="NCBI Taxonomy" id="438768"/>
    <lineage>
        <taxon>Eukaryota</taxon>
        <taxon>Fungi</taxon>
        <taxon>Dikarya</taxon>
        <taxon>Ascomycota</taxon>
        <taxon>Pezizomycotina</taxon>
        <taxon>Sordariomycetes</taxon>
        <taxon>Sordariomycetidae</taxon>
        <taxon>Sordariales</taxon>
        <taxon>Schizotheciaceae</taxon>
        <taxon>Echria</taxon>
    </lineage>
</organism>
<comment type="caution">
    <text evidence="2">The sequence shown here is derived from an EMBL/GenBank/DDBJ whole genome shotgun (WGS) entry which is preliminary data.</text>
</comment>
<proteinExistence type="predicted"/>
<feature type="non-terminal residue" evidence="2">
    <location>
        <position position="1"/>
    </location>
</feature>
<feature type="non-terminal residue" evidence="2">
    <location>
        <position position="241"/>
    </location>
</feature>
<evidence type="ECO:0000313" key="2">
    <source>
        <dbReference type="EMBL" id="KAK1760566.1"/>
    </source>
</evidence>
<name>A0AAJ0BR82_9PEZI</name>
<evidence type="ECO:0000256" key="1">
    <source>
        <dbReference type="SAM" id="MobiDB-lite"/>
    </source>
</evidence>
<protein>
    <submittedName>
        <fullName evidence="2">Uncharacterized protein</fullName>
    </submittedName>
</protein>
<keyword evidence="3" id="KW-1185">Reference proteome</keyword>
<evidence type="ECO:0000313" key="3">
    <source>
        <dbReference type="Proteomes" id="UP001239445"/>
    </source>
</evidence>
<feature type="region of interest" description="Disordered" evidence="1">
    <location>
        <begin position="30"/>
        <end position="75"/>
    </location>
</feature>
<accession>A0AAJ0BR82</accession>
<sequence length="241" mass="26309">LGASHSAVCGLPSLLFFRRPSHRSTLHLAAAQPPASDPNWPVAVKHRQRIEQSQPLVGNNKGSHRPPAGLERTERPSRCCGLRRRALVLLREPCTAVGHLDRPVVLGASVRLDRRRPARDTRTSSCPASAACACCCSRRRLDCGLGLNCPQSPLPATRLLLQRWILRRLLHFCKTSCRPLFCAPAAICPAPNVSLTKFGNFCWPFAPPRLSSPPSHHLLLSAVPSPRESTATTGRLRASTP</sequence>